<evidence type="ECO:0000259" key="1">
    <source>
        <dbReference type="Pfam" id="PF03235"/>
    </source>
</evidence>
<dbReference type="PANTHER" id="PTHR35149:SF1">
    <property type="entry name" value="DUF5655 DOMAIN-CONTAINING PROTEIN"/>
    <property type="match status" value="1"/>
</dbReference>
<evidence type="ECO:0000313" key="2">
    <source>
        <dbReference type="EMBL" id="KQC86137.1"/>
    </source>
</evidence>
<comment type="caution">
    <text evidence="2">The sequence shown here is derived from an EMBL/GenBank/DDBJ whole genome shotgun (WGS) entry which is preliminary data.</text>
</comment>
<proteinExistence type="predicted"/>
<keyword evidence="3" id="KW-1185">Reference proteome</keyword>
<dbReference type="RefSeq" id="WP_055941394.1">
    <property type="nucleotide sequence ID" value="NZ_DBGDCA010000161.1"/>
</dbReference>
<dbReference type="AlphaFoldDB" id="A0AAW3JTU0"/>
<dbReference type="InterPro" id="IPR004919">
    <property type="entry name" value="GmrSD_N"/>
</dbReference>
<dbReference type="Proteomes" id="UP000050833">
    <property type="component" value="Unassembled WGS sequence"/>
</dbReference>
<name>A0AAW3JTU0_9FIRM</name>
<organism evidence="2 3">
    <name type="scientific">Butyribacter intestini</name>
    <dbReference type="NCBI Taxonomy" id="1703332"/>
    <lineage>
        <taxon>Bacteria</taxon>
        <taxon>Bacillati</taxon>
        <taxon>Bacillota</taxon>
        <taxon>Clostridia</taxon>
        <taxon>Lachnospirales</taxon>
        <taxon>Lachnospiraceae</taxon>
        <taxon>Butyribacter</taxon>
    </lineage>
</organism>
<protein>
    <recommendedName>
        <fullName evidence="1">GmrSD restriction endonucleases N-terminal domain-containing protein</fullName>
    </recommendedName>
</protein>
<gene>
    <name evidence="2" type="ORF">APZ18_02780</name>
</gene>
<dbReference type="EMBL" id="LLKB01000001">
    <property type="protein sequence ID" value="KQC86137.1"/>
    <property type="molecule type" value="Genomic_DNA"/>
</dbReference>
<dbReference type="Pfam" id="PF03235">
    <property type="entry name" value="GmrSD_N"/>
    <property type="match status" value="1"/>
</dbReference>
<accession>A0AAW3JTU0</accession>
<sequence>MNLKDAGIYDLTNIFKGKATDAHGASQGSVINNKPRFINIPAYQRPYRWKAENIERLFQDYAENNEEYFLGSAVAVEKSKKDGSIEFDVVDGQQRLTTLYLLNYIRYLLRREYTLFKLKNPYQPKASELCEKLKECYVNLIGRNIEPFECIIHKIEELSEHEEMDPNSRVDKLVSCYEEQLCIAKMKSTYEETINERLYQAHKFLDDEKLCLKYSRSRYDDILKKALCNVVLNNVPNTTDYELQVMREYKDEEFIHNYITALKTIFNEIWGRAKLNVDKDADIMEKCGKAIELADEIVENMSLCIVLTENENDANKLFEVLNDRALEVEDLELIKNHFYKEYCTKSNDADEKKDNVITELDELWADKIFCGNVDYQNKLISYLAAVYLTCDKELSYKDGAKLKDAIEKKYSSVNYSLEERTYTDKEILSDFNAYYAVKIILENFGVKAKKLNEISLRAEQEDKSITYKTLHLLNALKYHAVIPALTNVIIASYAKNHSLIDEDFGMKFKKYICDLIEDKNHSIDEYKNIHQCAYMLWIASLKAKDYNIPRQIAKRIIEKNGRVGFCYDYMDFKGNEINNLDEELEIWLNNWTFNNKKTFAIKVLMLNLLLSQRLETEDGYKADTFTININSALTYKMDAGRLQLDHLEANIINRVNSQSYYLSDDIEKRQKDVNGYIGNFMILDAVDNNQKNNVPLKNAMEYYKRIEKSWLVDDIECMIKDEEYFDLERQIPKEEFFRERTKRLKCCFKAFLRKKLNDTQVTIRF</sequence>
<evidence type="ECO:0000313" key="3">
    <source>
        <dbReference type="Proteomes" id="UP000050833"/>
    </source>
</evidence>
<reference evidence="2 3" key="1">
    <citation type="submission" date="2015-10" db="EMBL/GenBank/DDBJ databases">
        <title>Butyribacter intestini gen. nov., sp. nov., a butyric acid-producing bacterium of the family Lachnospiraceae isolated from the human faeces.</title>
        <authorList>
            <person name="Zou Y."/>
            <person name="Xue W."/>
            <person name="Luo G."/>
            <person name="Lv M."/>
        </authorList>
    </citation>
    <scope>NUCLEOTIDE SEQUENCE [LARGE SCALE GENOMIC DNA]</scope>
    <source>
        <strain evidence="2 3">TF01-11</strain>
    </source>
</reference>
<dbReference type="PANTHER" id="PTHR35149">
    <property type="entry name" value="SLL5132 PROTEIN"/>
    <property type="match status" value="1"/>
</dbReference>
<feature type="domain" description="GmrSD restriction endonucleases N-terminal" evidence="1">
    <location>
        <begin position="32"/>
        <end position="338"/>
    </location>
</feature>